<comment type="subcellular location">
    <subcellularLocation>
        <location evidence="1">Cytoplasm</location>
    </subcellularLocation>
</comment>
<dbReference type="PROSITE" id="PS51522">
    <property type="entry name" value="ZF_NANOS"/>
    <property type="match status" value="1"/>
</dbReference>
<feature type="domain" description="Nanos-type" evidence="9">
    <location>
        <begin position="98"/>
        <end position="152"/>
    </location>
</feature>
<keyword evidence="7 8" id="KW-0694">RNA-binding</keyword>
<dbReference type="AlphaFoldDB" id="A0A9Q0MJ50"/>
<keyword evidence="13" id="KW-1185">Reference proteome</keyword>
<dbReference type="GO" id="GO:0008270">
    <property type="term" value="F:zinc ion binding"/>
    <property type="evidence" value="ECO:0007669"/>
    <property type="project" value="UniProtKB-KW"/>
</dbReference>
<dbReference type="EMBL" id="WJQU01006238">
    <property type="protein sequence ID" value="KAJ6599594.1"/>
    <property type="molecule type" value="Genomic_DNA"/>
</dbReference>
<dbReference type="OrthoDB" id="10010129at2759"/>
<evidence type="ECO:0000256" key="8">
    <source>
        <dbReference type="PROSITE-ProRule" id="PRU00855"/>
    </source>
</evidence>
<sequence length="180" mass="20390">MSEFWLDNTFCEAILQVLTIPILPAPPPLNLDDLKKDFDNNGFGDVESNGDDLGDFSLSKNTRFYKVVAHESREPLANLQPKGNSKKQKLAKAQKNMTCRFCENNEEPPHVYYGHTLRDLKGRLTCPRLRKYICPICGCTGDDAHTIRYCKKKPIFVIKSDKSASVTKMRYSSSTGNIRV</sequence>
<dbReference type="InterPro" id="IPR038129">
    <property type="entry name" value="Nanos_sf"/>
</dbReference>
<evidence type="ECO:0000256" key="2">
    <source>
        <dbReference type="ARBA" id="ARBA00022490"/>
    </source>
</evidence>
<comment type="caution">
    <text evidence="11">The sequence shown here is derived from an EMBL/GenBank/DDBJ whole genome shotgun (WGS) entry which is preliminary data.</text>
</comment>
<evidence type="ECO:0000313" key="12">
    <source>
        <dbReference type="EMBL" id="KAJ6641235.1"/>
    </source>
</evidence>
<keyword evidence="2" id="KW-0963">Cytoplasm</keyword>
<evidence type="ECO:0000256" key="1">
    <source>
        <dbReference type="ARBA" id="ARBA00004496"/>
    </source>
</evidence>
<protein>
    <submittedName>
        <fullName evidence="11">Protein nanos</fullName>
    </submittedName>
</protein>
<dbReference type="Proteomes" id="UP001151699">
    <property type="component" value="Chromosome B"/>
</dbReference>
<evidence type="ECO:0000313" key="10">
    <source>
        <dbReference type="EMBL" id="KAJ6599594.1"/>
    </source>
</evidence>
<dbReference type="GO" id="GO:0005737">
    <property type="term" value="C:cytoplasm"/>
    <property type="evidence" value="ECO:0007669"/>
    <property type="project" value="UniProtKB-SubCell"/>
</dbReference>
<dbReference type="EMBL" id="WJQU01003230">
    <property type="protein sequence ID" value="KAJ6626588.1"/>
    <property type="molecule type" value="Genomic_DNA"/>
</dbReference>
<comment type="similarity">
    <text evidence="8">Belongs to the nanos family.</text>
</comment>
<reference evidence="11" key="1">
    <citation type="submission" date="2022-07" db="EMBL/GenBank/DDBJ databases">
        <authorList>
            <person name="Trinca V."/>
            <person name="Uliana J.V.C."/>
            <person name="Torres T.T."/>
            <person name="Ward R.J."/>
            <person name="Monesi N."/>
        </authorList>
    </citation>
    <scope>NUCLEOTIDE SEQUENCE</scope>
    <source>
        <strain evidence="11">HSMRA1968</strain>
        <tissue evidence="11">Whole embryos</tissue>
    </source>
</reference>
<dbReference type="GO" id="GO:0003723">
    <property type="term" value="F:RNA binding"/>
    <property type="evidence" value="ECO:0007669"/>
    <property type="project" value="UniProtKB-UniRule"/>
</dbReference>
<evidence type="ECO:0000256" key="5">
    <source>
        <dbReference type="ARBA" id="ARBA00022833"/>
    </source>
</evidence>
<evidence type="ECO:0000256" key="3">
    <source>
        <dbReference type="ARBA" id="ARBA00022723"/>
    </source>
</evidence>
<name>A0A9Q0MJ50_9DIPT</name>
<organism evidence="11 13">
    <name type="scientific">Pseudolycoriella hygida</name>
    <dbReference type="NCBI Taxonomy" id="35572"/>
    <lineage>
        <taxon>Eukaryota</taxon>
        <taxon>Metazoa</taxon>
        <taxon>Ecdysozoa</taxon>
        <taxon>Arthropoda</taxon>
        <taxon>Hexapoda</taxon>
        <taxon>Insecta</taxon>
        <taxon>Pterygota</taxon>
        <taxon>Neoptera</taxon>
        <taxon>Endopterygota</taxon>
        <taxon>Diptera</taxon>
        <taxon>Nematocera</taxon>
        <taxon>Sciaroidea</taxon>
        <taxon>Sciaridae</taxon>
        <taxon>Pseudolycoriella</taxon>
    </lineage>
</organism>
<evidence type="ECO:0000256" key="7">
    <source>
        <dbReference type="ARBA" id="ARBA00022884"/>
    </source>
</evidence>
<keyword evidence="4 8" id="KW-0863">Zinc-finger</keyword>
<evidence type="ECO:0000313" key="11">
    <source>
        <dbReference type="EMBL" id="KAJ6626588.1"/>
    </source>
</evidence>
<proteinExistence type="inferred from homology"/>
<dbReference type="EMBL" id="WJQU01000002">
    <property type="protein sequence ID" value="KAJ6641235.1"/>
    <property type="molecule type" value="Genomic_DNA"/>
</dbReference>
<gene>
    <name evidence="11" type="primary">nos_1</name>
    <name evidence="10" type="synonym">nos_0</name>
    <name evidence="12" type="synonym">nos_2</name>
    <name evidence="12" type="ORF">Bhyg_06170</name>
    <name evidence="11" type="ORF">Bhyg_16237</name>
    <name evidence="10" type="ORF">Bhyg_16305</name>
</gene>
<evidence type="ECO:0000313" key="13">
    <source>
        <dbReference type="Proteomes" id="UP001151699"/>
    </source>
</evidence>
<keyword evidence="3" id="KW-0479">Metal-binding</keyword>
<keyword evidence="5" id="KW-0862">Zinc</keyword>
<dbReference type="InterPro" id="IPR024161">
    <property type="entry name" value="Znf_nanos-typ"/>
</dbReference>
<dbReference type="Gene3D" id="4.10.60.30">
    <property type="entry name" value="Nanos, RNA-binding domain"/>
    <property type="match status" value="1"/>
</dbReference>
<dbReference type="Pfam" id="PF05741">
    <property type="entry name" value="zf-nanos"/>
    <property type="match status" value="1"/>
</dbReference>
<keyword evidence="6 8" id="KW-0810">Translation regulation</keyword>
<evidence type="ECO:0000256" key="6">
    <source>
        <dbReference type="ARBA" id="ARBA00022845"/>
    </source>
</evidence>
<evidence type="ECO:0000256" key="4">
    <source>
        <dbReference type="ARBA" id="ARBA00022771"/>
    </source>
</evidence>
<accession>A0A9Q0MJ50</accession>
<evidence type="ECO:0000259" key="9">
    <source>
        <dbReference type="PROSITE" id="PS51522"/>
    </source>
</evidence>
<dbReference type="GO" id="GO:0006417">
    <property type="term" value="P:regulation of translation"/>
    <property type="evidence" value="ECO:0007669"/>
    <property type="project" value="UniProtKB-UniRule"/>
</dbReference>
<dbReference type="PANTHER" id="PTHR12887">
    <property type="entry name" value="NANOS PROTEIN"/>
    <property type="match status" value="1"/>
</dbReference>
<dbReference type="InterPro" id="IPR008705">
    <property type="entry name" value="Nanos/Xcar2"/>
</dbReference>